<dbReference type="AlphaFoldDB" id="A0AAD8PR95"/>
<protein>
    <recommendedName>
        <fullName evidence="4">Pectate lyase</fullName>
    </recommendedName>
</protein>
<keyword evidence="3" id="KW-1185">Reference proteome</keyword>
<name>A0AAD8PR95_9PEZI</name>
<evidence type="ECO:0000256" key="1">
    <source>
        <dbReference type="SAM" id="SignalP"/>
    </source>
</evidence>
<evidence type="ECO:0008006" key="4">
    <source>
        <dbReference type="Google" id="ProtNLM"/>
    </source>
</evidence>
<organism evidence="2 3">
    <name type="scientific">Colletotrichum navitas</name>
    <dbReference type="NCBI Taxonomy" id="681940"/>
    <lineage>
        <taxon>Eukaryota</taxon>
        <taxon>Fungi</taxon>
        <taxon>Dikarya</taxon>
        <taxon>Ascomycota</taxon>
        <taxon>Pezizomycotina</taxon>
        <taxon>Sordariomycetes</taxon>
        <taxon>Hypocreomycetidae</taxon>
        <taxon>Glomerellales</taxon>
        <taxon>Glomerellaceae</taxon>
        <taxon>Colletotrichum</taxon>
        <taxon>Colletotrichum graminicola species complex</taxon>
    </lineage>
</organism>
<dbReference type="RefSeq" id="XP_060410379.1">
    <property type="nucleotide sequence ID" value="XM_060564080.1"/>
</dbReference>
<dbReference type="GeneID" id="85448320"/>
<feature type="signal peptide" evidence="1">
    <location>
        <begin position="1"/>
        <end position="18"/>
    </location>
</feature>
<comment type="caution">
    <text evidence="2">The sequence shown here is derived from an EMBL/GenBank/DDBJ whole genome shotgun (WGS) entry which is preliminary data.</text>
</comment>
<dbReference type="Proteomes" id="UP001230504">
    <property type="component" value="Unassembled WGS sequence"/>
</dbReference>
<sequence length="93" mass="9968">MQISTVTLLALQAIGIIAAPVAAPAADYADVAKATIIIKSAGTYKRDEEKRDVEYTDAAKANIVIKSAGTYKRGEEYAEISKDSIKIKSVTTY</sequence>
<evidence type="ECO:0000313" key="3">
    <source>
        <dbReference type="Proteomes" id="UP001230504"/>
    </source>
</evidence>
<reference evidence="2" key="1">
    <citation type="submission" date="2021-06" db="EMBL/GenBank/DDBJ databases">
        <title>Comparative genomics, transcriptomics and evolutionary studies reveal genomic signatures of adaptation to plant cell wall in hemibiotrophic fungi.</title>
        <authorList>
            <consortium name="DOE Joint Genome Institute"/>
            <person name="Baroncelli R."/>
            <person name="Diaz J.F."/>
            <person name="Benocci T."/>
            <person name="Peng M."/>
            <person name="Battaglia E."/>
            <person name="Haridas S."/>
            <person name="Andreopoulos W."/>
            <person name="Labutti K."/>
            <person name="Pangilinan J."/>
            <person name="Floch G.L."/>
            <person name="Makela M.R."/>
            <person name="Henrissat B."/>
            <person name="Grigoriev I.V."/>
            <person name="Crouch J.A."/>
            <person name="De Vries R.P."/>
            <person name="Sukno S.A."/>
            <person name="Thon M.R."/>
        </authorList>
    </citation>
    <scope>NUCLEOTIDE SEQUENCE</scope>
    <source>
        <strain evidence="2">CBS 125086</strain>
    </source>
</reference>
<feature type="chain" id="PRO_5042199792" description="Pectate lyase" evidence="1">
    <location>
        <begin position="19"/>
        <end position="93"/>
    </location>
</feature>
<gene>
    <name evidence="2" type="ORF">LY79DRAFT_672633</name>
</gene>
<keyword evidence="1" id="KW-0732">Signal</keyword>
<dbReference type="EMBL" id="JAHLJV010000069">
    <property type="protein sequence ID" value="KAK1579228.1"/>
    <property type="molecule type" value="Genomic_DNA"/>
</dbReference>
<proteinExistence type="predicted"/>
<accession>A0AAD8PR95</accession>
<evidence type="ECO:0000313" key="2">
    <source>
        <dbReference type="EMBL" id="KAK1579228.1"/>
    </source>
</evidence>